<evidence type="ECO:0008006" key="3">
    <source>
        <dbReference type="Google" id="ProtNLM"/>
    </source>
</evidence>
<dbReference type="Gene3D" id="3.60.10.10">
    <property type="entry name" value="Endonuclease/exonuclease/phosphatase"/>
    <property type="match status" value="1"/>
</dbReference>
<protein>
    <recommendedName>
        <fullName evidence="3">DNase I-like protein</fullName>
    </recommendedName>
</protein>
<reference evidence="1" key="1">
    <citation type="submission" date="2023-06" db="EMBL/GenBank/DDBJ databases">
        <authorList>
            <consortium name="Lawrence Berkeley National Laboratory"/>
            <person name="Ahrendt S."/>
            <person name="Sahu N."/>
            <person name="Indic B."/>
            <person name="Wong-Bajracharya J."/>
            <person name="Merenyi Z."/>
            <person name="Ke H.-M."/>
            <person name="Monk M."/>
            <person name="Kocsube S."/>
            <person name="Drula E."/>
            <person name="Lipzen A."/>
            <person name="Balint B."/>
            <person name="Henrissat B."/>
            <person name="Andreopoulos B."/>
            <person name="Martin F.M."/>
            <person name="Harder C.B."/>
            <person name="Rigling D."/>
            <person name="Ford K.L."/>
            <person name="Foster G.D."/>
            <person name="Pangilinan J."/>
            <person name="Papanicolaou A."/>
            <person name="Barry K."/>
            <person name="LaButti K."/>
            <person name="Viragh M."/>
            <person name="Koriabine M."/>
            <person name="Yan M."/>
            <person name="Riley R."/>
            <person name="Champramary S."/>
            <person name="Plett K.L."/>
            <person name="Tsai I.J."/>
            <person name="Slot J."/>
            <person name="Sipos G."/>
            <person name="Plett J."/>
            <person name="Nagy L.G."/>
            <person name="Grigoriev I.V."/>
        </authorList>
    </citation>
    <scope>NUCLEOTIDE SEQUENCE</scope>
    <source>
        <strain evidence="1">FPL87.14</strain>
    </source>
</reference>
<dbReference type="EMBL" id="JAUEPT010000238">
    <property type="protein sequence ID" value="KAK0429538.1"/>
    <property type="molecule type" value="Genomic_DNA"/>
</dbReference>
<dbReference type="AlphaFoldDB" id="A0AA39IV50"/>
<dbReference type="SUPFAM" id="SSF56219">
    <property type="entry name" value="DNase I-like"/>
    <property type="match status" value="1"/>
</dbReference>
<name>A0AA39IV50_9AGAR</name>
<dbReference type="InterPro" id="IPR036691">
    <property type="entry name" value="Endo/exonu/phosph_ase_sf"/>
</dbReference>
<gene>
    <name evidence="1" type="ORF">EV421DRAFT_1893839</name>
</gene>
<evidence type="ECO:0000313" key="1">
    <source>
        <dbReference type="EMBL" id="KAK0429538.1"/>
    </source>
</evidence>
<keyword evidence="2" id="KW-1185">Reference proteome</keyword>
<evidence type="ECO:0000313" key="2">
    <source>
        <dbReference type="Proteomes" id="UP001175226"/>
    </source>
</evidence>
<comment type="caution">
    <text evidence="1">The sequence shown here is derived from an EMBL/GenBank/DDBJ whole genome shotgun (WGS) entry which is preliminary data.</text>
</comment>
<sequence length="311" mass="35601">MKEQQISVLTLQETHLLEDYARDIWTLYGKHLSIHFTACVENSTAKAGVTIVLNKELVKTDEVETTELIPGRALLMQAPWHAGILFTWLTIYVPNNEDLKLLKLDGMSGDFNFVEDAIDRLPVHEDNKATVHLEKRDFSFMQMSGKFSRSRIDRIYVTDTTLDNCNQWEIRNPPIGTDHCVVSVRMTNPAAPFLGKGRWTMPLHILNNKKAIREVEETVMSIAEEIQATSDTRTSDRNPQQIYADGKEQIVRILHHYAKRSIPVKKAKMNELQAKLDVTLLDETIPEDDRLITAALLQQKVQQIQREINEG</sequence>
<proteinExistence type="predicted"/>
<accession>A0AA39IV50</accession>
<organism evidence="1 2">
    <name type="scientific">Armillaria borealis</name>
    <dbReference type="NCBI Taxonomy" id="47425"/>
    <lineage>
        <taxon>Eukaryota</taxon>
        <taxon>Fungi</taxon>
        <taxon>Dikarya</taxon>
        <taxon>Basidiomycota</taxon>
        <taxon>Agaricomycotina</taxon>
        <taxon>Agaricomycetes</taxon>
        <taxon>Agaricomycetidae</taxon>
        <taxon>Agaricales</taxon>
        <taxon>Marasmiineae</taxon>
        <taxon>Physalacriaceae</taxon>
        <taxon>Armillaria</taxon>
    </lineage>
</organism>
<dbReference type="Proteomes" id="UP001175226">
    <property type="component" value="Unassembled WGS sequence"/>
</dbReference>